<organism evidence="1">
    <name type="scientific">Anguilla anguilla</name>
    <name type="common">European freshwater eel</name>
    <name type="synonym">Muraena anguilla</name>
    <dbReference type="NCBI Taxonomy" id="7936"/>
    <lineage>
        <taxon>Eukaryota</taxon>
        <taxon>Metazoa</taxon>
        <taxon>Chordata</taxon>
        <taxon>Craniata</taxon>
        <taxon>Vertebrata</taxon>
        <taxon>Euteleostomi</taxon>
        <taxon>Actinopterygii</taxon>
        <taxon>Neopterygii</taxon>
        <taxon>Teleostei</taxon>
        <taxon>Anguilliformes</taxon>
        <taxon>Anguillidae</taxon>
        <taxon>Anguilla</taxon>
    </lineage>
</organism>
<proteinExistence type="predicted"/>
<sequence length="24" mass="2453">MTDGTLVNCVKVFSPGRDISAGGQ</sequence>
<protein>
    <submittedName>
        <fullName evidence="1">Uncharacterized protein</fullName>
    </submittedName>
</protein>
<reference evidence="1" key="2">
    <citation type="journal article" date="2015" name="Fish Shellfish Immunol.">
        <title>Early steps in the European eel (Anguilla anguilla)-Vibrio vulnificus interaction in the gills: Role of the RtxA13 toxin.</title>
        <authorList>
            <person name="Callol A."/>
            <person name="Pajuelo D."/>
            <person name="Ebbesson L."/>
            <person name="Teles M."/>
            <person name="MacKenzie S."/>
            <person name="Amaro C."/>
        </authorList>
    </citation>
    <scope>NUCLEOTIDE SEQUENCE</scope>
</reference>
<accession>A0A0E9VMW3</accession>
<reference evidence="1" key="1">
    <citation type="submission" date="2014-11" db="EMBL/GenBank/DDBJ databases">
        <authorList>
            <person name="Amaro Gonzalez C."/>
        </authorList>
    </citation>
    <scope>NUCLEOTIDE SEQUENCE</scope>
</reference>
<name>A0A0E9VMW3_ANGAN</name>
<dbReference type="AlphaFoldDB" id="A0A0E9VMW3"/>
<evidence type="ECO:0000313" key="1">
    <source>
        <dbReference type="EMBL" id="JAH79469.1"/>
    </source>
</evidence>
<dbReference type="EMBL" id="GBXM01029108">
    <property type="protein sequence ID" value="JAH79469.1"/>
    <property type="molecule type" value="Transcribed_RNA"/>
</dbReference>